<protein>
    <submittedName>
        <fullName evidence="6">T9SS type A sorting domain-containing protein</fullName>
    </submittedName>
</protein>
<feature type="chain" id="PRO_5020580736" evidence="4">
    <location>
        <begin position="25"/>
        <end position="537"/>
    </location>
</feature>
<dbReference type="EMBL" id="SMJU01000003">
    <property type="protein sequence ID" value="TDB67488.1"/>
    <property type="molecule type" value="Genomic_DNA"/>
</dbReference>
<organism evidence="6 7">
    <name type="scientific">Arundinibacter roseus</name>
    <dbReference type="NCBI Taxonomy" id="2070510"/>
    <lineage>
        <taxon>Bacteria</taxon>
        <taxon>Pseudomonadati</taxon>
        <taxon>Bacteroidota</taxon>
        <taxon>Cytophagia</taxon>
        <taxon>Cytophagales</taxon>
        <taxon>Spirosomataceae</taxon>
        <taxon>Arundinibacter</taxon>
    </lineage>
</organism>
<feature type="signal peptide" evidence="4">
    <location>
        <begin position="1"/>
        <end position="24"/>
    </location>
</feature>
<comment type="caution">
    <text evidence="6">The sequence shown here is derived from an EMBL/GenBank/DDBJ whole genome shotgun (WGS) entry which is preliminary data.</text>
</comment>
<accession>A0A4R4KHH5</accession>
<gene>
    <name evidence="6" type="ORF">EZE20_05945</name>
</gene>
<reference evidence="6 7" key="1">
    <citation type="submission" date="2019-02" db="EMBL/GenBank/DDBJ databases">
        <title>Arundinibacter roseus gen. nov., sp. nov., a new member of the family Cytophagaceae.</title>
        <authorList>
            <person name="Szuroczki S."/>
            <person name="Khayer B."/>
            <person name="Sproer C."/>
            <person name="Toumi M."/>
            <person name="Szabo A."/>
            <person name="Felfoldi T."/>
            <person name="Schumann P."/>
            <person name="Toth E."/>
        </authorList>
    </citation>
    <scope>NUCLEOTIDE SEQUENCE [LARGE SCALE GENOMIC DNA]</scope>
    <source>
        <strain evidence="6 7">DMA-k-7a</strain>
    </source>
</reference>
<dbReference type="PANTHER" id="PTHR40088">
    <property type="entry name" value="PECTATE LYASE (EUROFUNG)"/>
    <property type="match status" value="1"/>
</dbReference>
<dbReference type="NCBIfam" id="NF041518">
    <property type="entry name" value="choice_anch_Q"/>
    <property type="match status" value="1"/>
</dbReference>
<evidence type="ECO:0000313" key="6">
    <source>
        <dbReference type="EMBL" id="TDB67488.1"/>
    </source>
</evidence>
<dbReference type="InterPro" id="IPR011050">
    <property type="entry name" value="Pectin_lyase_fold/virulence"/>
</dbReference>
<dbReference type="AlphaFoldDB" id="A0A4R4KHH5"/>
<dbReference type="Pfam" id="PF18962">
    <property type="entry name" value="Por_Secre_tail"/>
    <property type="match status" value="1"/>
</dbReference>
<dbReference type="InterPro" id="IPR052052">
    <property type="entry name" value="Polysaccharide_Lyase_9"/>
</dbReference>
<dbReference type="InterPro" id="IPR006626">
    <property type="entry name" value="PbH1"/>
</dbReference>
<dbReference type="Proteomes" id="UP000295706">
    <property type="component" value="Unassembled WGS sequence"/>
</dbReference>
<evidence type="ECO:0000256" key="4">
    <source>
        <dbReference type="SAM" id="SignalP"/>
    </source>
</evidence>
<evidence type="ECO:0000259" key="5">
    <source>
        <dbReference type="Pfam" id="PF18962"/>
    </source>
</evidence>
<dbReference type="PANTHER" id="PTHR40088:SF2">
    <property type="entry name" value="SECRETED SUGAR HYDROLASE"/>
    <property type="match status" value="1"/>
</dbReference>
<keyword evidence="2" id="KW-0964">Secreted</keyword>
<name>A0A4R4KHH5_9BACT</name>
<evidence type="ECO:0000313" key="7">
    <source>
        <dbReference type="Proteomes" id="UP000295706"/>
    </source>
</evidence>
<dbReference type="SMART" id="SM00710">
    <property type="entry name" value="PbH1"/>
    <property type="match status" value="5"/>
</dbReference>
<proteinExistence type="predicted"/>
<feature type="domain" description="Secretion system C-terminal sorting" evidence="5">
    <location>
        <begin position="462"/>
        <end position="528"/>
    </location>
</feature>
<dbReference type="InterPro" id="IPR012334">
    <property type="entry name" value="Pectin_lyas_fold"/>
</dbReference>
<dbReference type="Gene3D" id="2.160.20.10">
    <property type="entry name" value="Single-stranded right-handed beta-helix, Pectin lyase-like"/>
    <property type="match status" value="1"/>
</dbReference>
<keyword evidence="3 4" id="KW-0732">Signal</keyword>
<dbReference type="GO" id="GO:0005576">
    <property type="term" value="C:extracellular region"/>
    <property type="evidence" value="ECO:0007669"/>
    <property type="project" value="UniProtKB-SubCell"/>
</dbReference>
<dbReference type="NCBIfam" id="TIGR04183">
    <property type="entry name" value="Por_Secre_tail"/>
    <property type="match status" value="1"/>
</dbReference>
<evidence type="ECO:0000256" key="3">
    <source>
        <dbReference type="ARBA" id="ARBA00022729"/>
    </source>
</evidence>
<dbReference type="GO" id="GO:0016837">
    <property type="term" value="F:carbon-oxygen lyase activity, acting on polysaccharides"/>
    <property type="evidence" value="ECO:0007669"/>
    <property type="project" value="TreeGrafter"/>
</dbReference>
<keyword evidence="7" id="KW-1185">Reference proteome</keyword>
<dbReference type="InterPro" id="IPR059226">
    <property type="entry name" value="Choice_anch_Q_dom"/>
</dbReference>
<dbReference type="RefSeq" id="WP_132115527.1">
    <property type="nucleotide sequence ID" value="NZ_SMJU01000003.1"/>
</dbReference>
<evidence type="ECO:0000256" key="1">
    <source>
        <dbReference type="ARBA" id="ARBA00004613"/>
    </source>
</evidence>
<sequence length="537" mass="58549">MSIKFFWYFKIWILVFTSVSPALATTYYVSSTGNTTNDGKTVSTPFLTIQQASNLTIPGDSVLVMNGVYTTTSGPLLSITRSGTAGAWITYKAMNGHSPKITASGNVWNAVSINGSYVVFEGFELMGNNANLTYEAALKSYNDQVSGVSAPNPVFNTNGLSIGGLRDESKKPHHVIIRSCKVHDFPGGGISAIQTDYTTIENNLVFNNAWYMVYGGSGISVLTPYNSDQVSTYKIIVRNNTCFSNKTTIPWISLKRLSDGNGIIIDINQYPYGGKVGDEMYVGRTLVKNNLSVNNGGSGIHAYRANHVDMINNTVYQNGTVLSDYANIFANDCVDVNIINNISYAAMGKNCNSTNRNVNVVYDYNLYFNGIVAVKGPHDRIADPEFVNPSSDRIVANFQLKESSPAIDQATQTAGFFSQKDILGVARPHGLGPDIGAYEFTNALQEIITSVVSLPIRHSARVYPNPAKESLTMQLPEDLNSNVDVEILDCRGTSLKKQNVSQQSTDLNIQSLASGLYVLVVSENNRVISVHTFVKEK</sequence>
<dbReference type="SUPFAM" id="SSF51126">
    <property type="entry name" value="Pectin lyase-like"/>
    <property type="match status" value="1"/>
</dbReference>
<dbReference type="InterPro" id="IPR026444">
    <property type="entry name" value="Secre_tail"/>
</dbReference>
<comment type="subcellular location">
    <subcellularLocation>
        <location evidence="1">Secreted</location>
    </subcellularLocation>
</comment>
<dbReference type="OrthoDB" id="786002at2"/>
<evidence type="ECO:0000256" key="2">
    <source>
        <dbReference type="ARBA" id="ARBA00022525"/>
    </source>
</evidence>